<comment type="caution">
    <text evidence="15">The sequence shown here is derived from an EMBL/GenBank/DDBJ whole genome shotgun (WGS) entry which is preliminary data.</text>
</comment>
<dbReference type="PANTHER" id="PTHR11728:SF1">
    <property type="entry name" value="GLYCEROL-3-PHOSPHATE DEHYDROGENASE [NAD(+)] 2, CHLOROPLASTIC"/>
    <property type="match status" value="1"/>
</dbReference>
<dbReference type="GO" id="GO:0141152">
    <property type="term" value="F:glycerol-3-phosphate dehydrogenase (NAD+) activity"/>
    <property type="evidence" value="ECO:0007669"/>
    <property type="project" value="RHEA"/>
</dbReference>
<keyword evidence="7" id="KW-0547">Nucleotide-binding</keyword>
<evidence type="ECO:0000313" key="16">
    <source>
        <dbReference type="Proteomes" id="UP000305654"/>
    </source>
</evidence>
<comment type="pathway">
    <text evidence="7">Membrane lipid metabolism; glycerophospholipid metabolism.</text>
</comment>
<dbReference type="Pfam" id="PF07479">
    <property type="entry name" value="NAD_Gly3P_dh_C"/>
    <property type="match status" value="1"/>
</dbReference>
<evidence type="ECO:0000313" key="15">
    <source>
        <dbReference type="EMBL" id="TLU73686.1"/>
    </source>
</evidence>
<evidence type="ECO:0000256" key="7">
    <source>
        <dbReference type="HAMAP-Rule" id="MF_00394"/>
    </source>
</evidence>
<organism evidence="15 16">
    <name type="scientific">Lichenicoccus roseus</name>
    <dbReference type="NCBI Taxonomy" id="2683649"/>
    <lineage>
        <taxon>Bacteria</taxon>
        <taxon>Pseudomonadati</taxon>
        <taxon>Pseudomonadota</taxon>
        <taxon>Alphaproteobacteria</taxon>
        <taxon>Acetobacterales</taxon>
        <taxon>Acetobacteraceae</taxon>
        <taxon>Lichenicoccus</taxon>
    </lineage>
</organism>
<feature type="domain" description="Glycerol-3-phosphate dehydrogenase NAD-dependent N-terminal" evidence="13">
    <location>
        <begin position="5"/>
        <end position="145"/>
    </location>
</feature>
<feature type="binding site" evidence="7">
    <location>
        <position position="96"/>
    </location>
    <ligand>
        <name>sn-glycerol 3-phosphate</name>
        <dbReference type="ChEBI" id="CHEBI:57597"/>
    </ligand>
</feature>
<evidence type="ECO:0000256" key="10">
    <source>
        <dbReference type="PIRSR" id="PIRSR000114-3"/>
    </source>
</evidence>
<feature type="binding site" evidence="7">
    <location>
        <position position="128"/>
    </location>
    <ligand>
        <name>NADPH</name>
        <dbReference type="ChEBI" id="CHEBI:57783"/>
    </ligand>
</feature>
<keyword evidence="6 7" id="KW-1208">Phospholipid metabolism</keyword>
<comment type="catalytic activity">
    <reaction evidence="7 12">
        <text>sn-glycerol 3-phosphate + NADP(+) = dihydroxyacetone phosphate + NADPH + H(+)</text>
        <dbReference type="Rhea" id="RHEA:11096"/>
        <dbReference type="ChEBI" id="CHEBI:15378"/>
        <dbReference type="ChEBI" id="CHEBI:57597"/>
        <dbReference type="ChEBI" id="CHEBI:57642"/>
        <dbReference type="ChEBI" id="CHEBI:57783"/>
        <dbReference type="ChEBI" id="CHEBI:58349"/>
        <dbReference type="EC" id="1.1.1.94"/>
    </reaction>
</comment>
<keyword evidence="16" id="KW-1185">Reference proteome</keyword>
<evidence type="ECO:0000256" key="12">
    <source>
        <dbReference type="RuleBase" id="RU000439"/>
    </source>
</evidence>
<name>A0A5R9JE43_9PROT</name>
<dbReference type="GO" id="GO:0046168">
    <property type="term" value="P:glycerol-3-phosphate catabolic process"/>
    <property type="evidence" value="ECO:0007669"/>
    <property type="project" value="InterPro"/>
</dbReference>
<evidence type="ECO:0000256" key="8">
    <source>
        <dbReference type="PIRSR" id="PIRSR000114-1"/>
    </source>
</evidence>
<keyword evidence="5 7" id="KW-0594">Phospholipid biosynthesis</keyword>
<evidence type="ECO:0000256" key="3">
    <source>
        <dbReference type="ARBA" id="ARBA00023002"/>
    </source>
</evidence>
<keyword evidence="7" id="KW-0521">NADP</keyword>
<dbReference type="Proteomes" id="UP000305654">
    <property type="component" value="Unassembled WGS sequence"/>
</dbReference>
<dbReference type="PRINTS" id="PR00077">
    <property type="entry name" value="GPDHDRGNASE"/>
</dbReference>
<evidence type="ECO:0000256" key="2">
    <source>
        <dbReference type="ARBA" id="ARBA00022516"/>
    </source>
</evidence>
<dbReference type="InterPro" id="IPR006109">
    <property type="entry name" value="G3P_DH_NAD-dep_C"/>
</dbReference>
<feature type="binding site" evidence="9">
    <location>
        <begin position="243"/>
        <end position="244"/>
    </location>
    <ligand>
        <name>substrate</name>
    </ligand>
</feature>
<feature type="binding site" evidence="10">
    <location>
        <position position="128"/>
    </location>
    <ligand>
        <name>NAD(+)</name>
        <dbReference type="ChEBI" id="CHEBI:57540"/>
    </ligand>
</feature>
<keyword evidence="4 7" id="KW-0443">Lipid metabolism</keyword>
<evidence type="ECO:0000259" key="14">
    <source>
        <dbReference type="Pfam" id="PF07479"/>
    </source>
</evidence>
<comment type="caution">
    <text evidence="7">Lacks conserved residue(s) required for the propagation of feature annotation.</text>
</comment>
<dbReference type="InterPro" id="IPR008927">
    <property type="entry name" value="6-PGluconate_DH-like_C_sf"/>
</dbReference>
<keyword evidence="2 7" id="KW-0444">Lipid biosynthesis</keyword>
<accession>A0A5R9JE43</accession>
<evidence type="ECO:0000256" key="1">
    <source>
        <dbReference type="ARBA" id="ARBA00011009"/>
    </source>
</evidence>
<feature type="binding site" evidence="7">
    <location>
        <position position="269"/>
    </location>
    <ligand>
        <name>NADPH</name>
        <dbReference type="ChEBI" id="CHEBI:57783"/>
    </ligand>
</feature>
<feature type="binding site" evidence="7">
    <location>
        <position position="243"/>
    </location>
    <ligand>
        <name>sn-glycerol 3-phosphate</name>
        <dbReference type="ChEBI" id="CHEBI:57597"/>
    </ligand>
</feature>
<dbReference type="AlphaFoldDB" id="A0A5R9JE43"/>
<feature type="domain" description="Glycerol-3-phosphate dehydrogenase NAD-dependent C-terminal" evidence="14">
    <location>
        <begin position="168"/>
        <end position="307"/>
    </location>
</feature>
<comment type="similarity">
    <text evidence="1 7 11">Belongs to the NAD-dependent glycerol-3-phosphate dehydrogenase family.</text>
</comment>
<evidence type="ECO:0000256" key="9">
    <source>
        <dbReference type="PIRSR" id="PIRSR000114-2"/>
    </source>
</evidence>
<dbReference type="SUPFAM" id="SSF51735">
    <property type="entry name" value="NAD(P)-binding Rossmann-fold domains"/>
    <property type="match status" value="1"/>
</dbReference>
<feature type="binding site" evidence="9">
    <location>
        <position position="96"/>
    </location>
    <ligand>
        <name>substrate</name>
    </ligand>
</feature>
<evidence type="ECO:0000256" key="11">
    <source>
        <dbReference type="RuleBase" id="RU000437"/>
    </source>
</evidence>
<dbReference type="EMBL" id="VCDI01000001">
    <property type="protein sequence ID" value="TLU73686.1"/>
    <property type="molecule type" value="Genomic_DNA"/>
</dbReference>
<dbReference type="Gene3D" id="3.40.50.720">
    <property type="entry name" value="NAD(P)-binding Rossmann-like Domain"/>
    <property type="match status" value="1"/>
</dbReference>
<feature type="binding site" evidence="7">
    <location>
        <position position="267"/>
    </location>
    <ligand>
        <name>NADPH</name>
        <dbReference type="ChEBI" id="CHEBI:57783"/>
    </ligand>
</feature>
<gene>
    <name evidence="7" type="primary">gpsA</name>
    <name evidence="15" type="ORF">FE263_00125</name>
</gene>
<evidence type="ECO:0000259" key="13">
    <source>
        <dbReference type="Pfam" id="PF01210"/>
    </source>
</evidence>
<feature type="binding site" evidence="10">
    <location>
        <position position="243"/>
    </location>
    <ligand>
        <name>NAD(+)</name>
        <dbReference type="ChEBI" id="CHEBI:57540"/>
    </ligand>
</feature>
<dbReference type="GO" id="GO:0008654">
    <property type="term" value="P:phospholipid biosynthetic process"/>
    <property type="evidence" value="ECO:0007669"/>
    <property type="project" value="UniProtKB-KW"/>
</dbReference>
<dbReference type="PIRSF" id="PIRSF000114">
    <property type="entry name" value="Glycerol-3-P_dh"/>
    <property type="match status" value="1"/>
</dbReference>
<dbReference type="InterPro" id="IPR006168">
    <property type="entry name" value="G3P_DH_NAD-dep"/>
</dbReference>
<feature type="binding site" evidence="7">
    <location>
        <position position="96"/>
    </location>
    <ligand>
        <name>NADPH</name>
        <dbReference type="ChEBI" id="CHEBI:57783"/>
    </ligand>
</feature>
<dbReference type="InterPro" id="IPR011128">
    <property type="entry name" value="G3P_DH_NAD-dep_N"/>
</dbReference>
<dbReference type="NCBIfam" id="NF000940">
    <property type="entry name" value="PRK00094.1-2"/>
    <property type="match status" value="1"/>
</dbReference>
<feature type="binding site" evidence="7">
    <location>
        <position position="242"/>
    </location>
    <ligand>
        <name>sn-glycerol 3-phosphate</name>
        <dbReference type="ChEBI" id="CHEBI:57597"/>
    </ligand>
</feature>
<keyword evidence="7 10" id="KW-0520">NAD</keyword>
<keyword evidence="3 7" id="KW-0560">Oxidoreductase</keyword>
<feature type="binding site" evidence="7">
    <location>
        <position position="124"/>
    </location>
    <ligand>
        <name>sn-glycerol 3-phosphate</name>
        <dbReference type="ChEBI" id="CHEBI:57597"/>
    </ligand>
</feature>
<dbReference type="Gene3D" id="1.10.1040.10">
    <property type="entry name" value="N-(1-d-carboxylethyl)-l-norvaline Dehydrogenase, domain 2"/>
    <property type="match status" value="1"/>
</dbReference>
<dbReference type="GO" id="GO:0006650">
    <property type="term" value="P:glycerophospholipid metabolic process"/>
    <property type="evidence" value="ECO:0007669"/>
    <property type="project" value="UniProtKB-UniRule"/>
</dbReference>
<feature type="binding site" evidence="7">
    <location>
        <position position="33"/>
    </location>
    <ligand>
        <name>NADPH</name>
        <dbReference type="ChEBI" id="CHEBI:57783"/>
    </ligand>
</feature>
<keyword evidence="7" id="KW-0963">Cytoplasm</keyword>
<dbReference type="PANTHER" id="PTHR11728">
    <property type="entry name" value="GLYCEROL-3-PHOSPHATE DEHYDROGENASE"/>
    <property type="match status" value="1"/>
</dbReference>
<dbReference type="Pfam" id="PF01210">
    <property type="entry name" value="NAD_Gly3P_dh_N"/>
    <property type="match status" value="1"/>
</dbReference>
<dbReference type="InterPro" id="IPR036291">
    <property type="entry name" value="NAD(P)-bd_dom_sf"/>
</dbReference>
<dbReference type="RefSeq" id="WP_138323939.1">
    <property type="nucleotide sequence ID" value="NZ_VCDI01000001.1"/>
</dbReference>
<feature type="binding site" evidence="7">
    <location>
        <position position="13"/>
    </location>
    <ligand>
        <name>NADPH</name>
        <dbReference type="ChEBI" id="CHEBI:57783"/>
    </ligand>
</feature>
<dbReference type="SUPFAM" id="SSF48179">
    <property type="entry name" value="6-phosphogluconate dehydrogenase C-terminal domain-like"/>
    <property type="match status" value="1"/>
</dbReference>
<dbReference type="GO" id="GO:0005829">
    <property type="term" value="C:cytosol"/>
    <property type="evidence" value="ECO:0007669"/>
    <property type="project" value="TreeGrafter"/>
</dbReference>
<dbReference type="UniPathway" id="UPA00940"/>
<dbReference type="NCBIfam" id="NF000942">
    <property type="entry name" value="PRK00094.1-4"/>
    <property type="match status" value="1"/>
</dbReference>
<protein>
    <recommendedName>
        <fullName evidence="7">Glycerol-3-phosphate dehydrogenase [NAD(P)+]</fullName>
        <ecNumber evidence="7">1.1.1.94</ecNumber>
    </recommendedName>
    <alternativeName>
        <fullName evidence="7">NAD(P)(+)-dependent glycerol-3-phosphate dehydrogenase</fullName>
    </alternativeName>
    <alternativeName>
        <fullName evidence="7">NAD(P)H-dependent dihydroxyacetone-phosphate reductase</fullName>
    </alternativeName>
</protein>
<reference evidence="15 16" key="1">
    <citation type="submission" date="2019-05" db="EMBL/GenBank/DDBJ databases">
        <authorList>
            <person name="Pankratov T."/>
            <person name="Grouzdev D."/>
        </authorList>
    </citation>
    <scope>NUCLEOTIDE SEQUENCE [LARGE SCALE GENOMIC DNA]</scope>
    <source>
        <strain evidence="15 16">KEBCLARHB70R</strain>
    </source>
</reference>
<evidence type="ECO:0000256" key="5">
    <source>
        <dbReference type="ARBA" id="ARBA00023209"/>
    </source>
</evidence>
<dbReference type="OrthoDB" id="9812273at2"/>
<dbReference type="GO" id="GO:0046167">
    <property type="term" value="P:glycerol-3-phosphate biosynthetic process"/>
    <property type="evidence" value="ECO:0007669"/>
    <property type="project" value="UniProtKB-UniRule"/>
</dbReference>
<dbReference type="HAMAP" id="MF_00394">
    <property type="entry name" value="NAD_Glyc3P_dehydrog"/>
    <property type="match status" value="1"/>
</dbReference>
<dbReference type="GO" id="GO:0005975">
    <property type="term" value="P:carbohydrate metabolic process"/>
    <property type="evidence" value="ECO:0007669"/>
    <property type="project" value="InterPro"/>
</dbReference>
<feature type="active site" description="Proton acceptor" evidence="7 8">
    <location>
        <position position="179"/>
    </location>
</feature>
<dbReference type="GO" id="GO:0141153">
    <property type="term" value="F:glycerol-3-phosphate dehydrogenase (NADP+) activity"/>
    <property type="evidence" value="ECO:0007669"/>
    <property type="project" value="RHEA"/>
</dbReference>
<dbReference type="EC" id="1.1.1.94" evidence="7"/>
<feature type="binding site" evidence="7">
    <location>
        <position position="232"/>
    </location>
    <ligand>
        <name>sn-glycerol 3-phosphate</name>
        <dbReference type="ChEBI" id="CHEBI:57597"/>
    </ligand>
</feature>
<dbReference type="GO" id="GO:0051287">
    <property type="term" value="F:NAD binding"/>
    <property type="evidence" value="ECO:0007669"/>
    <property type="project" value="InterPro"/>
</dbReference>
<feature type="binding site" evidence="10">
    <location>
        <begin position="9"/>
        <end position="14"/>
    </location>
    <ligand>
        <name>NAD(+)</name>
        <dbReference type="ChEBI" id="CHEBI:57540"/>
    </ligand>
</feature>
<comment type="catalytic activity">
    <reaction evidence="7">
        <text>sn-glycerol 3-phosphate + NAD(+) = dihydroxyacetone phosphate + NADH + H(+)</text>
        <dbReference type="Rhea" id="RHEA:11092"/>
        <dbReference type="ChEBI" id="CHEBI:15378"/>
        <dbReference type="ChEBI" id="CHEBI:57540"/>
        <dbReference type="ChEBI" id="CHEBI:57597"/>
        <dbReference type="ChEBI" id="CHEBI:57642"/>
        <dbReference type="ChEBI" id="CHEBI:57945"/>
        <dbReference type="EC" id="1.1.1.94"/>
    </reaction>
</comment>
<feature type="binding site" evidence="7">
    <location>
        <position position="244"/>
    </location>
    <ligand>
        <name>sn-glycerol 3-phosphate</name>
        <dbReference type="ChEBI" id="CHEBI:57597"/>
    </ligand>
</feature>
<sequence>MSEAIAVVGAGAWGIGLAIQAARTGHPVTLWGRSPQRRGADGALPRLPGIAVPDSVALSDRLPASARLVLLAVPVQNLRAVATGIGSRAPMIACCKGIERGTHRMPLEILAELHPGVPLGVLSGPNFAHEVASGLPAAAVLACADALLGAHLARMVASENFRVYPSDDVVGVQLGGAAKNVIAIAAGAASGNGLGENARAAIITRGIAEISRLIVALGGRAATAAGLSGLGDLVLTCTGATSRNYSLGVALGRGESLTSILSSRSTVAEGVETAPALASRAALLGVGVPVIEVVALLLAGSLTLDEARALLLARPIGPE</sequence>
<feature type="binding site" evidence="7">
    <location>
        <position position="179"/>
    </location>
    <ligand>
        <name>sn-glycerol 3-phosphate</name>
        <dbReference type="ChEBI" id="CHEBI:57597"/>
    </ligand>
</feature>
<dbReference type="InterPro" id="IPR013328">
    <property type="entry name" value="6PGD_dom2"/>
</dbReference>
<comment type="function">
    <text evidence="7">Catalyzes the reduction of the glycolytic intermediate dihydroxyacetone phosphate (DHAP) to sn-glycerol 3-phosphate (G3P), the key precursor for phospholipid synthesis.</text>
</comment>
<feature type="binding site" evidence="7">
    <location>
        <position position="243"/>
    </location>
    <ligand>
        <name>NADPH</name>
        <dbReference type="ChEBI" id="CHEBI:57783"/>
    </ligand>
</feature>
<comment type="subcellular location">
    <subcellularLocation>
        <location evidence="7">Cytoplasm</location>
    </subcellularLocation>
</comment>
<evidence type="ECO:0000256" key="6">
    <source>
        <dbReference type="ARBA" id="ARBA00023264"/>
    </source>
</evidence>
<proteinExistence type="inferred from homology"/>
<evidence type="ECO:0000256" key="4">
    <source>
        <dbReference type="ARBA" id="ARBA00023098"/>
    </source>
</evidence>